<organism evidence="1 2">
    <name type="scientific">Candidatus Accumulibacter appositus</name>
    <dbReference type="NCBI Taxonomy" id="1454003"/>
    <lineage>
        <taxon>Bacteria</taxon>
        <taxon>Pseudomonadati</taxon>
        <taxon>Pseudomonadota</taxon>
        <taxon>Betaproteobacteria</taxon>
        <taxon>Candidatus Accumulibacter</taxon>
    </lineage>
</organism>
<proteinExistence type="predicted"/>
<reference evidence="1 2" key="1">
    <citation type="submission" date="2014-02" db="EMBL/GenBank/DDBJ databases">
        <title>Expanding our view of genomic diversity in Candidatus Accumulibacter clades.</title>
        <authorList>
            <person name="Skennerton C.T."/>
            <person name="Barr J.J."/>
            <person name="Slater F.R."/>
            <person name="Bond P.L."/>
            <person name="Tyson G.W."/>
        </authorList>
    </citation>
    <scope>NUCLEOTIDE SEQUENCE [LARGE SCALE GENOMIC DNA]</scope>
    <source>
        <strain evidence="2">BA-92</strain>
    </source>
</reference>
<comment type="caution">
    <text evidence="1">The sequence shown here is derived from an EMBL/GenBank/DDBJ whole genome shotgun (WGS) entry which is preliminary data.</text>
</comment>
<dbReference type="Proteomes" id="UP000021816">
    <property type="component" value="Unassembled WGS sequence"/>
</dbReference>
<protein>
    <submittedName>
        <fullName evidence="1">Uncharacterized protein</fullName>
    </submittedName>
</protein>
<gene>
    <name evidence="1" type="ORF">AW10_04251</name>
</gene>
<evidence type="ECO:0000313" key="2">
    <source>
        <dbReference type="Proteomes" id="UP000021816"/>
    </source>
</evidence>
<sequence>MSRAAQPHSLHISYPEDLHARTVQLLATLEHAEDPTAYRSELGDLVVELTNSGMDYCFLKPLLLAKVGFVVQQSANLGVAGATRIMAPMIRNIIARLDRRQLLVVADYIRRLMGTRCPR</sequence>
<dbReference type="PATRIC" id="fig|1454003.3.peg.4313"/>
<evidence type="ECO:0000313" key="1">
    <source>
        <dbReference type="EMBL" id="EXI72708.1"/>
    </source>
</evidence>
<dbReference type="AlphaFoldDB" id="A0A011MRA8"/>
<accession>A0A011MRA8</accession>
<name>A0A011MRA8_9PROT</name>
<dbReference type="EMBL" id="JEMX01000188">
    <property type="protein sequence ID" value="EXI72708.1"/>
    <property type="molecule type" value="Genomic_DNA"/>
</dbReference>